<proteinExistence type="predicted"/>
<evidence type="ECO:0000256" key="1">
    <source>
        <dbReference type="SAM" id="Coils"/>
    </source>
</evidence>
<accession>A0A9P8I8H1</accession>
<dbReference type="OrthoDB" id="5538558at2759"/>
<dbReference type="EMBL" id="JAGHQL010000051">
    <property type="protein sequence ID" value="KAH0542559.1"/>
    <property type="molecule type" value="Genomic_DNA"/>
</dbReference>
<gene>
    <name evidence="2" type="ORF">FGG08_003064</name>
</gene>
<dbReference type="PANTHER" id="PTHR31793">
    <property type="entry name" value="4-HYDROXYBENZOYL-COA THIOESTERASE FAMILY MEMBER"/>
    <property type="match status" value="1"/>
</dbReference>
<dbReference type="AlphaFoldDB" id="A0A9P8I8H1"/>
<protein>
    <submittedName>
        <fullName evidence="2">Uncharacterized protein</fullName>
    </submittedName>
</protein>
<evidence type="ECO:0000313" key="2">
    <source>
        <dbReference type="EMBL" id="KAH0542559.1"/>
    </source>
</evidence>
<keyword evidence="3" id="KW-1185">Reference proteome</keyword>
<dbReference type="PANTHER" id="PTHR31793:SF39">
    <property type="entry name" value="THIOESTERASE_THIOL ESTER DEHYDRASE-ISOMERASE"/>
    <property type="match status" value="1"/>
</dbReference>
<dbReference type="Pfam" id="PF13279">
    <property type="entry name" value="4HBT_2"/>
    <property type="match status" value="1"/>
</dbReference>
<keyword evidence="1" id="KW-0175">Coiled coil</keyword>
<feature type="coiled-coil region" evidence="1">
    <location>
        <begin position="193"/>
        <end position="220"/>
    </location>
</feature>
<comment type="caution">
    <text evidence="2">The sequence shown here is derived from an EMBL/GenBank/DDBJ whole genome shotgun (WGS) entry which is preliminary data.</text>
</comment>
<dbReference type="InterPro" id="IPR050563">
    <property type="entry name" value="4-hydroxybenzoyl-CoA_TE"/>
</dbReference>
<dbReference type="CDD" id="cd00586">
    <property type="entry name" value="4HBT"/>
    <property type="match status" value="1"/>
</dbReference>
<reference evidence="2" key="1">
    <citation type="submission" date="2021-03" db="EMBL/GenBank/DDBJ databases">
        <title>Comparative genomics and phylogenomic investigation of the class Geoglossomycetes provide insights into ecological specialization and systematics.</title>
        <authorList>
            <person name="Melie T."/>
            <person name="Pirro S."/>
            <person name="Miller A.N."/>
            <person name="Quandt A."/>
        </authorList>
    </citation>
    <scope>NUCLEOTIDE SEQUENCE</scope>
    <source>
        <strain evidence="2">GBOQ0MN5Z8</strain>
    </source>
</reference>
<dbReference type="Gene3D" id="3.10.129.10">
    <property type="entry name" value="Hotdog Thioesterase"/>
    <property type="match status" value="1"/>
</dbReference>
<dbReference type="InterPro" id="IPR029069">
    <property type="entry name" value="HotDog_dom_sf"/>
</dbReference>
<dbReference type="GO" id="GO:0047617">
    <property type="term" value="F:fatty acyl-CoA hydrolase activity"/>
    <property type="evidence" value="ECO:0007669"/>
    <property type="project" value="TreeGrafter"/>
</dbReference>
<name>A0A9P8I8H1_9PEZI</name>
<sequence length="236" mass="27155">MPDTAPTNLNPRWLSDLKKRVGYCICFGLSQAQVEEAGNIMREVTNDWRELTAGPEGFLTGPDRRVHVNNVVYNRYAESARVKWLHNFAIHIDPQHNQDWMALATPNSLGLILQSIQTVYKFPLTWPDHISVYHKLRPLPTDPSAFELDVIILSELHQRPAARCAESLLVYNYQQRRKIPMPPFMRDAFETTIKLQEAAMKENSRRVQSLSERVRVLEKESWDREGAKEDMGSGAV</sequence>
<organism evidence="2 3">
    <name type="scientific">Glutinoglossum americanum</name>
    <dbReference type="NCBI Taxonomy" id="1670608"/>
    <lineage>
        <taxon>Eukaryota</taxon>
        <taxon>Fungi</taxon>
        <taxon>Dikarya</taxon>
        <taxon>Ascomycota</taxon>
        <taxon>Pezizomycotina</taxon>
        <taxon>Geoglossomycetes</taxon>
        <taxon>Geoglossales</taxon>
        <taxon>Geoglossaceae</taxon>
        <taxon>Glutinoglossum</taxon>
    </lineage>
</organism>
<dbReference type="Proteomes" id="UP000698800">
    <property type="component" value="Unassembled WGS sequence"/>
</dbReference>
<evidence type="ECO:0000313" key="3">
    <source>
        <dbReference type="Proteomes" id="UP000698800"/>
    </source>
</evidence>
<dbReference type="SUPFAM" id="SSF54637">
    <property type="entry name" value="Thioesterase/thiol ester dehydrase-isomerase"/>
    <property type="match status" value="1"/>
</dbReference>